<protein>
    <submittedName>
        <fullName evidence="3">Uncharacterized protein</fullName>
    </submittedName>
</protein>
<dbReference type="Pfam" id="PF04305">
    <property type="entry name" value="DUF455"/>
    <property type="match status" value="1"/>
</dbReference>
<dbReference type="CDD" id="cd00657">
    <property type="entry name" value="Ferritin_like"/>
    <property type="match status" value="1"/>
</dbReference>
<gene>
    <name evidence="3" type="ORF">KC19_1G249700</name>
</gene>
<proteinExistence type="predicted"/>
<evidence type="ECO:0000256" key="1">
    <source>
        <dbReference type="SAM" id="Coils"/>
    </source>
</evidence>
<dbReference type="EMBL" id="CM026421">
    <property type="protein sequence ID" value="KAG0592405.1"/>
    <property type="molecule type" value="Genomic_DNA"/>
</dbReference>
<dbReference type="InterPro" id="IPR009078">
    <property type="entry name" value="Ferritin-like_SF"/>
</dbReference>
<dbReference type="PANTHER" id="PTHR42782">
    <property type="entry name" value="SI:CH73-314G15.3"/>
    <property type="match status" value="1"/>
</dbReference>
<keyword evidence="1" id="KW-0175">Coiled coil</keyword>
<name>A0A8T0JA68_CERPU</name>
<dbReference type="Proteomes" id="UP000822688">
    <property type="component" value="Chromosome 1"/>
</dbReference>
<dbReference type="AlphaFoldDB" id="A0A8T0JA68"/>
<reference evidence="3" key="1">
    <citation type="submission" date="2020-06" db="EMBL/GenBank/DDBJ databases">
        <title>WGS assembly of Ceratodon purpureus strain R40.</title>
        <authorList>
            <person name="Carey S.B."/>
            <person name="Jenkins J."/>
            <person name="Shu S."/>
            <person name="Lovell J.T."/>
            <person name="Sreedasyam A."/>
            <person name="Maumus F."/>
            <person name="Tiley G.P."/>
            <person name="Fernandez-Pozo N."/>
            <person name="Barry K."/>
            <person name="Chen C."/>
            <person name="Wang M."/>
            <person name="Lipzen A."/>
            <person name="Daum C."/>
            <person name="Saski C.A."/>
            <person name="Payton A.C."/>
            <person name="Mcbreen J.C."/>
            <person name="Conrad R.E."/>
            <person name="Kollar L.M."/>
            <person name="Olsson S."/>
            <person name="Huttunen S."/>
            <person name="Landis J.B."/>
            <person name="Wickett N.J."/>
            <person name="Johnson M.G."/>
            <person name="Rensing S.A."/>
            <person name="Grimwood J."/>
            <person name="Schmutz J."/>
            <person name="Mcdaniel S.F."/>
        </authorList>
    </citation>
    <scope>NUCLEOTIDE SEQUENCE</scope>
    <source>
        <strain evidence="3">R40</strain>
    </source>
</reference>
<feature type="region of interest" description="Disordered" evidence="2">
    <location>
        <begin position="407"/>
        <end position="432"/>
    </location>
</feature>
<dbReference type="InterPro" id="IPR007402">
    <property type="entry name" value="DUF455"/>
</dbReference>
<evidence type="ECO:0000313" key="4">
    <source>
        <dbReference type="Proteomes" id="UP000822688"/>
    </source>
</evidence>
<evidence type="ECO:0000313" key="3">
    <source>
        <dbReference type="EMBL" id="KAG0592405.1"/>
    </source>
</evidence>
<organism evidence="3 4">
    <name type="scientific">Ceratodon purpureus</name>
    <name type="common">Fire moss</name>
    <name type="synonym">Dicranum purpureum</name>
    <dbReference type="NCBI Taxonomy" id="3225"/>
    <lineage>
        <taxon>Eukaryota</taxon>
        <taxon>Viridiplantae</taxon>
        <taxon>Streptophyta</taxon>
        <taxon>Embryophyta</taxon>
        <taxon>Bryophyta</taxon>
        <taxon>Bryophytina</taxon>
        <taxon>Bryopsida</taxon>
        <taxon>Dicranidae</taxon>
        <taxon>Pseudoditrichales</taxon>
        <taxon>Ditrichaceae</taxon>
        <taxon>Ceratodon</taxon>
    </lineage>
</organism>
<sequence>MASALSMASLSVEVQLAKAAIRGRILRDSEARGESTGTIGYGHQLSRMHAFRTPSLRSSSSQTRPCVSARALTPAQEWVGLPHWRTKPMNELRVWGKRDVPTSARNEWEDIAAVATTDLNAHYKLQLHQEKLHSLEERIVKLKLEREIASLAEWGAIVLNTADPVEKAVLTHQAYRLWCRGDLPLGVAYAPDSPARPAKPELVHPRKIPPVGTILPPSAHALHNLAHIELNAIDLAWDTIVRFSSASGELNPQFFTDFAHVADDESRHCLWCLQRVAELGYSYGDMPAHNLLMIDCQKSSGSVMERLAIIPMIQEARGLDAGPRLFERLVGNGDTRSASMTKRIAEEEVGHVAVGVAWFVDVCKRLGVDPADRFQGLMIEGDLELRGPFNHPARLLAGLPRDWYDSSYDPASPDAEDSSDSHDESAYSTVVRRSSVQAVTDLKVGPSNDGHENGVLKTSSRLSEVYDRLATVVAMEQDNADA</sequence>
<keyword evidence="4" id="KW-1185">Reference proteome</keyword>
<feature type="coiled-coil region" evidence="1">
    <location>
        <begin position="125"/>
        <end position="152"/>
    </location>
</feature>
<dbReference type="PANTHER" id="PTHR42782:SF4">
    <property type="entry name" value="DUF455 DOMAIN-CONTAINING PROTEIN"/>
    <property type="match status" value="1"/>
</dbReference>
<evidence type="ECO:0000256" key="2">
    <source>
        <dbReference type="SAM" id="MobiDB-lite"/>
    </source>
</evidence>
<accession>A0A8T0JA68</accession>
<comment type="caution">
    <text evidence="3">The sequence shown here is derived from an EMBL/GenBank/DDBJ whole genome shotgun (WGS) entry which is preliminary data.</text>
</comment>
<dbReference type="SUPFAM" id="SSF47240">
    <property type="entry name" value="Ferritin-like"/>
    <property type="match status" value="1"/>
</dbReference>